<gene>
    <name evidence="1" type="ORF">BDA96_04G012300</name>
</gene>
<evidence type="ECO:0000313" key="2">
    <source>
        <dbReference type="Proteomes" id="UP000807115"/>
    </source>
</evidence>
<protein>
    <submittedName>
        <fullName evidence="1">Uncharacterized protein</fullName>
    </submittedName>
</protein>
<comment type="caution">
    <text evidence="1">The sequence shown here is derived from an EMBL/GenBank/DDBJ whole genome shotgun (WGS) entry which is preliminary data.</text>
</comment>
<evidence type="ECO:0000313" key="1">
    <source>
        <dbReference type="EMBL" id="KAG0531305.1"/>
    </source>
</evidence>
<proteinExistence type="predicted"/>
<dbReference type="AlphaFoldDB" id="A0A921R1I1"/>
<reference evidence="1" key="2">
    <citation type="submission" date="2020-10" db="EMBL/GenBank/DDBJ databases">
        <authorList>
            <person name="Cooper E.A."/>
            <person name="Brenton Z.W."/>
            <person name="Flinn B.S."/>
            <person name="Jenkins J."/>
            <person name="Shu S."/>
            <person name="Flowers D."/>
            <person name="Luo F."/>
            <person name="Wang Y."/>
            <person name="Xia P."/>
            <person name="Barry K."/>
            <person name="Daum C."/>
            <person name="Lipzen A."/>
            <person name="Yoshinaga Y."/>
            <person name="Schmutz J."/>
            <person name="Saski C."/>
            <person name="Vermerris W."/>
            <person name="Kresovich S."/>
        </authorList>
    </citation>
    <scope>NUCLEOTIDE SEQUENCE</scope>
</reference>
<sequence>MRCRWILEEPTRAPPPSMMSSARTATFPAAMVVRLYEDSSNPDARGKGCNKSSSTTKRGRCWVALKVESTFKAF</sequence>
<reference evidence="1" key="1">
    <citation type="journal article" date="2019" name="BMC Genomics">
        <title>A new reference genome for Sorghum bicolor reveals high levels of sequence similarity between sweet and grain genotypes: implications for the genetics of sugar metabolism.</title>
        <authorList>
            <person name="Cooper E.A."/>
            <person name="Brenton Z.W."/>
            <person name="Flinn B.S."/>
            <person name="Jenkins J."/>
            <person name="Shu S."/>
            <person name="Flowers D."/>
            <person name="Luo F."/>
            <person name="Wang Y."/>
            <person name="Xia P."/>
            <person name="Barry K."/>
            <person name="Daum C."/>
            <person name="Lipzen A."/>
            <person name="Yoshinaga Y."/>
            <person name="Schmutz J."/>
            <person name="Saski C."/>
            <person name="Vermerris W."/>
            <person name="Kresovich S."/>
        </authorList>
    </citation>
    <scope>NUCLEOTIDE SEQUENCE</scope>
</reference>
<name>A0A921R1I1_SORBI</name>
<dbReference type="Proteomes" id="UP000807115">
    <property type="component" value="Chromosome 4"/>
</dbReference>
<dbReference type="EMBL" id="CM027683">
    <property type="protein sequence ID" value="KAG0531305.1"/>
    <property type="molecule type" value="Genomic_DNA"/>
</dbReference>
<accession>A0A921R1I1</accession>
<organism evidence="1 2">
    <name type="scientific">Sorghum bicolor</name>
    <name type="common">Sorghum</name>
    <name type="synonym">Sorghum vulgare</name>
    <dbReference type="NCBI Taxonomy" id="4558"/>
    <lineage>
        <taxon>Eukaryota</taxon>
        <taxon>Viridiplantae</taxon>
        <taxon>Streptophyta</taxon>
        <taxon>Embryophyta</taxon>
        <taxon>Tracheophyta</taxon>
        <taxon>Spermatophyta</taxon>
        <taxon>Magnoliopsida</taxon>
        <taxon>Liliopsida</taxon>
        <taxon>Poales</taxon>
        <taxon>Poaceae</taxon>
        <taxon>PACMAD clade</taxon>
        <taxon>Panicoideae</taxon>
        <taxon>Andropogonodae</taxon>
        <taxon>Andropogoneae</taxon>
        <taxon>Sorghinae</taxon>
        <taxon>Sorghum</taxon>
    </lineage>
</organism>